<feature type="domain" description="Tyrosine specific protein phosphatases" evidence="1">
    <location>
        <begin position="67"/>
        <end position="137"/>
    </location>
</feature>
<accession>A0AAI8XKH4</accession>
<dbReference type="PROSITE" id="PS50056">
    <property type="entry name" value="TYR_PHOSPHATASE_2"/>
    <property type="match status" value="1"/>
</dbReference>
<dbReference type="GO" id="GO:0004725">
    <property type="term" value="F:protein tyrosine phosphatase activity"/>
    <property type="evidence" value="ECO:0007669"/>
    <property type="project" value="InterPro"/>
</dbReference>
<name>A0AAI8XKH4_MYCME</name>
<dbReference type="InterPro" id="IPR000387">
    <property type="entry name" value="Tyr_Pase_dom"/>
</dbReference>
<dbReference type="Proteomes" id="UP001241092">
    <property type="component" value="Chromosome"/>
</dbReference>
<gene>
    <name evidence="2" type="ORF">hbim_02473</name>
</gene>
<reference evidence="2" key="1">
    <citation type="submission" date="2023-03" db="EMBL/GenBank/DDBJ databases">
        <title>Draft genome sequence of a Mycolicibacterium mageritense strain H4_3_1 isolated from a hybrid biological-inorganic system reactor.</title>
        <authorList>
            <person name="Feng X."/>
            <person name="Kazama D."/>
            <person name="Sato K."/>
            <person name="Kobayashi H."/>
        </authorList>
    </citation>
    <scope>NUCLEOTIDE SEQUENCE</scope>
    <source>
        <strain evidence="2">H4_3_1</strain>
    </source>
</reference>
<dbReference type="EMBL" id="AP027452">
    <property type="protein sequence ID" value="BDY28539.1"/>
    <property type="molecule type" value="Genomic_DNA"/>
</dbReference>
<organism evidence="2 3">
    <name type="scientific">Mycolicibacterium mageritense</name>
    <name type="common">Mycobacterium mageritense</name>
    <dbReference type="NCBI Taxonomy" id="53462"/>
    <lineage>
        <taxon>Bacteria</taxon>
        <taxon>Bacillati</taxon>
        <taxon>Actinomycetota</taxon>
        <taxon>Actinomycetes</taxon>
        <taxon>Mycobacteriales</taxon>
        <taxon>Mycobacteriaceae</taxon>
        <taxon>Mycolicibacterium</taxon>
    </lineage>
</organism>
<dbReference type="InterPro" id="IPR029021">
    <property type="entry name" value="Prot-tyrosine_phosphatase-like"/>
</dbReference>
<dbReference type="InterPro" id="IPR000242">
    <property type="entry name" value="PTP_cat"/>
</dbReference>
<dbReference type="SUPFAM" id="SSF52799">
    <property type="entry name" value="(Phosphotyrosine protein) phosphatases II"/>
    <property type="match status" value="1"/>
</dbReference>
<dbReference type="Pfam" id="PF00102">
    <property type="entry name" value="Y_phosphatase"/>
    <property type="match status" value="1"/>
</dbReference>
<sequence>MDAVPQWDPDVAGVVVFPGGQRVRGRGLRAGPPREPADFGVYLTGTEHLENAWESRWVRWPDFWLPHSTSEAVSAVREAFARAGSERVEIACKGGTGRTGTALALMACMSGVPPREAVTWVRQHYRPRAVETPWQRRWIIKTARTAVNRDHYGG</sequence>
<dbReference type="Gene3D" id="3.90.190.10">
    <property type="entry name" value="Protein tyrosine phosphatase superfamily"/>
    <property type="match status" value="1"/>
</dbReference>
<dbReference type="AlphaFoldDB" id="A0AAI8XKH4"/>
<evidence type="ECO:0000259" key="1">
    <source>
        <dbReference type="PROSITE" id="PS50056"/>
    </source>
</evidence>
<proteinExistence type="predicted"/>
<protein>
    <recommendedName>
        <fullName evidence="1">Tyrosine specific protein phosphatases domain-containing protein</fullName>
    </recommendedName>
</protein>
<evidence type="ECO:0000313" key="3">
    <source>
        <dbReference type="Proteomes" id="UP001241092"/>
    </source>
</evidence>
<evidence type="ECO:0000313" key="2">
    <source>
        <dbReference type="EMBL" id="BDY28539.1"/>
    </source>
</evidence>